<dbReference type="AlphaFoldDB" id="A0A9X1V7J6"/>
<comment type="caution">
    <text evidence="1">The sequence shown here is derived from an EMBL/GenBank/DDBJ whole genome shotgun (WGS) entry which is preliminary data.</text>
</comment>
<gene>
    <name evidence="1" type="ORF">MM817_00907</name>
</gene>
<proteinExistence type="predicted"/>
<evidence type="ECO:0000313" key="2">
    <source>
        <dbReference type="Proteomes" id="UP001139263"/>
    </source>
</evidence>
<dbReference type="EMBL" id="JALBUF010000001">
    <property type="protein sequence ID" value="MCI0182642.1"/>
    <property type="molecule type" value="Genomic_DNA"/>
</dbReference>
<dbReference type="Pfam" id="PF10764">
    <property type="entry name" value="Gin"/>
    <property type="match status" value="1"/>
</dbReference>
<dbReference type="InterPro" id="IPR019700">
    <property type="entry name" value="Sigma-G_inhibitor_Gin"/>
</dbReference>
<dbReference type="Proteomes" id="UP001139263">
    <property type="component" value="Unassembled WGS sequence"/>
</dbReference>
<name>A0A9X1V7J6_9BACL</name>
<evidence type="ECO:0008006" key="3">
    <source>
        <dbReference type="Google" id="ProtNLM"/>
    </source>
</evidence>
<protein>
    <recommendedName>
        <fullName evidence="3">Inhibitor of sigma-G Gin</fullName>
    </recommendedName>
</protein>
<evidence type="ECO:0000313" key="1">
    <source>
        <dbReference type="EMBL" id="MCI0182642.1"/>
    </source>
</evidence>
<organism evidence="1 2">
    <name type="scientific">Sulfoacidibacillus ferrooxidans</name>
    <dbReference type="NCBI Taxonomy" id="2005001"/>
    <lineage>
        <taxon>Bacteria</taxon>
        <taxon>Bacillati</taxon>
        <taxon>Bacillota</taxon>
        <taxon>Bacilli</taxon>
        <taxon>Bacillales</taxon>
        <taxon>Alicyclobacillaceae</taxon>
        <taxon>Sulfoacidibacillus</taxon>
    </lineage>
</organism>
<reference evidence="1" key="1">
    <citation type="submission" date="2022-03" db="EMBL/GenBank/DDBJ databases">
        <title>Draft Genome Sequence of Firmicute Strain S0AB, a Heterotrophic Iron/Sulfur-Oxidizing Extreme Acidophile.</title>
        <authorList>
            <person name="Vergara E."/>
            <person name="Pakostova E."/>
            <person name="Johnson D.B."/>
            <person name="Holmes D.S."/>
        </authorList>
    </citation>
    <scope>NUCLEOTIDE SEQUENCE</scope>
    <source>
        <strain evidence="1">S0AB</strain>
    </source>
</reference>
<keyword evidence="2" id="KW-1185">Reference proteome</keyword>
<sequence length="71" mass="8424">MNMETNHWVCMMCERDCSDGIHILSQFICTECEQDMCRTEVEDDLYDYFVSRLRSLWGEMMTLDPEQNGST</sequence>
<accession>A0A9X1V7J6</accession>